<organism evidence="1 2">
    <name type="scientific">Metallosphaera hakonensis JCM 8857 = DSM 7519</name>
    <dbReference type="NCBI Taxonomy" id="1293036"/>
    <lineage>
        <taxon>Archaea</taxon>
        <taxon>Thermoproteota</taxon>
        <taxon>Thermoprotei</taxon>
        <taxon>Sulfolobales</taxon>
        <taxon>Sulfolobaceae</taxon>
        <taxon>Metallosphaera</taxon>
    </lineage>
</organism>
<reference evidence="2" key="3">
    <citation type="submission" date="2020-03" db="EMBL/GenBank/DDBJ databases">
        <title>Sequencing and Assembly of Multiple Reported Metal-Biooxidizing Members of the Extremely Thermoacidophilic Archaeal Family Sulfolobaceae.</title>
        <authorList>
            <person name="Counts J.A."/>
            <person name="Kelly R.M."/>
        </authorList>
    </citation>
    <scope>NUCLEOTIDE SEQUENCE [LARGE SCALE GENOMIC DNA]</scope>
    <source>
        <strain evidence="2">HO1-1</strain>
    </source>
</reference>
<reference evidence="1 2" key="1">
    <citation type="submission" date="2018-05" db="EMBL/GenBank/DDBJ databases">
        <title>Complete Genome Sequences of Extremely Thermoacidophilic, Metal-Mobilizing Type-Strain Members of the Archaeal Family Sulfolobaceae: Acidianus brierleyi DSM-1651T, Acidianus sulfidivorans DSM-18786T, Metallosphaera hakonensis DSM-7519T, and Metallosphaera prunae DSM-10039T.</title>
        <authorList>
            <person name="Counts J.A."/>
            <person name="Kelly R.M."/>
        </authorList>
    </citation>
    <scope>NUCLEOTIDE SEQUENCE [LARGE SCALE GENOMIC DNA]</scope>
    <source>
        <strain evidence="1 2">HO1-1</strain>
    </source>
</reference>
<accession>A0A2U9ISF1</accession>
<dbReference type="RefSeq" id="WP_054836795.1">
    <property type="nucleotide sequence ID" value="NZ_BBBA01000011.1"/>
</dbReference>
<gene>
    <name evidence="1" type="ORF">DFR87_03655</name>
</gene>
<dbReference type="STRING" id="1293036.GCA_001315825_01810"/>
<dbReference type="PIRSF" id="PIRSF014422">
    <property type="entry name" value="UCP014422"/>
    <property type="match status" value="1"/>
</dbReference>
<dbReference type="KEGG" id="mhk:DFR87_03655"/>
<reference evidence="2" key="2">
    <citation type="submission" date="2020-03" db="EMBL/GenBank/DDBJ databases">
        <title>Complete Genome Sequences of Extremely Thermoacidophilic, Metal-Mobilizing Type-Strain Members of the Archaeal Family Sulfolobaceae: Acidianus brierleyi DSM-1651T, Acidianus sulfidivorans DSM-18786T, Metallosphaera hakonensis DSM-7519T, and Metallosphaera prunae DSM-10039T.</title>
        <authorList>
            <person name="Counts J.A."/>
            <person name="Kelly R.M."/>
        </authorList>
    </citation>
    <scope>NUCLEOTIDE SEQUENCE [LARGE SCALE GENOMIC DNA]</scope>
    <source>
        <strain evidence="2">HO1-1</strain>
    </source>
</reference>
<keyword evidence="2" id="KW-1185">Reference proteome</keyword>
<sequence>MRLKQPPRIKVLEALGAIADGRVVRSGDHYLVTSSEGDRQYTVKVDGNNVSSDDNGTKFRNYVGYPIISVLMLEGRIPYDEEIAMALKGLPWRRLNEEMKNYSLVEEKVLKKAEEKGISRQRIEEFVNRVMENVRKLGLNKVT</sequence>
<dbReference type="EMBL" id="CP029287">
    <property type="protein sequence ID" value="AWR98938.1"/>
    <property type="molecule type" value="Genomic_DNA"/>
</dbReference>
<dbReference type="OrthoDB" id="45301at2157"/>
<dbReference type="InterPro" id="IPR016618">
    <property type="entry name" value="UCP014422"/>
</dbReference>
<dbReference type="GeneID" id="36834407"/>
<dbReference type="Proteomes" id="UP000247586">
    <property type="component" value="Chromosome"/>
</dbReference>
<protein>
    <submittedName>
        <fullName evidence="1">Uncharacterized protein</fullName>
    </submittedName>
</protein>
<dbReference type="AlphaFoldDB" id="A0A2U9ISF1"/>
<name>A0A2U9ISF1_9CREN</name>
<evidence type="ECO:0000313" key="1">
    <source>
        <dbReference type="EMBL" id="AWR98938.1"/>
    </source>
</evidence>
<evidence type="ECO:0000313" key="2">
    <source>
        <dbReference type="Proteomes" id="UP000247586"/>
    </source>
</evidence>
<proteinExistence type="predicted"/>